<dbReference type="InterPro" id="IPR017942">
    <property type="entry name" value="Lipid-bd_serum_glycop_N"/>
</dbReference>
<dbReference type="InterPro" id="IPR032942">
    <property type="entry name" value="BPI/LBP/Plunc"/>
</dbReference>
<sequence>MFTAKIRHYSSIEPIGCQSSEESPRSAQGEAFDSCSAGEERQVDMGSQKPSSPSKNGQLINITIKSMMESVKNVTITVRRDATVGDLKNACRRKMDICPRLSALVYNCVELKDDVKPLADYGITADCDVYLQLKLQAGTRNASPSAETVIFVMPDMFASGKEGIRDVIRSMNTALPVIPSSHQQCDATSSKTSKQQPWSLEKQMEHELTRNRMKVLTRRRRKANSVTHPSTPDSGSICGAKGHSPVSSSPGSPPNGLVHRKSVMTVKDSSSGPESNVEPKPLAVTAKELTMFFDPPETKQQLMMMRKDLYDPPQNRQELLKLKEDRKKMAAMMCGFCRRRLKAVQQSGKCLCGKFFCTKHRDPKLHCCSVDYKQTDRTKLHKDNPKLKAADRFLIAFDLGHSPSVDMIGRRLLLLLGAALLVHSDDFQFTAANYPTLQGRISLAGLDFFSRIGHRVVDAEIPQIEYPFITLPITGGPGKGYVNVTDLKIPKFESPKFDFKLAPPNGLTWRSRDGVIRVTGKWSAEYTMLFPIYVSGTVDVLAEDIRSLLSASIFAEDRHPQLNVSDCVAQVMKMDIEIGGGVIPWLVNLFRGPLSTTIRRVIREQFCVTTRTVLLQEANAALLELPTHFSLGKGLFMDYGLLSDPYSTPTYVQGNAYIDVMIGNRTCDLPVVPFKKEEIQNDRMVNVWVSETIPNCLFDSAHAEKLIHFAVNRNMTPELNTLLKTSCHFWEVCLGHFFPDLSQKYPNHYLDLIFRSKTAPWMNVSSDGVELESEFVVDLHISPFSENPDVLAELELYANLTVVPSVLNNRLIGNVTDDQIDLFQVYSKIGDFSPRILSIIKAILRPLIKLSASTVLRVGIPIPTIDNITISGDDARIVLMDSAVRVDTNLEYVDQLY</sequence>
<dbReference type="Pfam" id="PF01273">
    <property type="entry name" value="LBP_BPI_CETP"/>
    <property type="match status" value="1"/>
</dbReference>
<dbReference type="SMART" id="SM00328">
    <property type="entry name" value="BPI1"/>
    <property type="match status" value="1"/>
</dbReference>
<keyword evidence="3" id="KW-0863">Zinc-finger</keyword>
<dbReference type="Gene3D" id="4.10.1110.10">
    <property type="entry name" value="AN1-like Zinc finger"/>
    <property type="match status" value="1"/>
</dbReference>
<dbReference type="GO" id="GO:0005615">
    <property type="term" value="C:extracellular space"/>
    <property type="evidence" value="ECO:0007669"/>
    <property type="project" value="TreeGrafter"/>
</dbReference>
<dbReference type="InterPro" id="IPR029071">
    <property type="entry name" value="Ubiquitin-like_domsf"/>
</dbReference>
<dbReference type="SMART" id="SM00329">
    <property type="entry name" value="BPI2"/>
    <property type="match status" value="1"/>
</dbReference>
<dbReference type="Proteomes" id="UP001175271">
    <property type="component" value="Unassembled WGS sequence"/>
</dbReference>
<keyword evidence="4" id="KW-0862">Zinc</keyword>
<comment type="caution">
    <text evidence="8">The sequence shown here is derived from an EMBL/GenBank/DDBJ whole genome shotgun (WGS) entry which is preliminary data.</text>
</comment>
<evidence type="ECO:0000256" key="5">
    <source>
        <dbReference type="ARBA" id="ARBA00023157"/>
    </source>
</evidence>
<dbReference type="SMART" id="SM00154">
    <property type="entry name" value="ZnF_AN1"/>
    <property type="match status" value="1"/>
</dbReference>
<evidence type="ECO:0000256" key="1">
    <source>
        <dbReference type="ARBA" id="ARBA00007292"/>
    </source>
</evidence>
<dbReference type="SMART" id="SM00213">
    <property type="entry name" value="UBQ"/>
    <property type="match status" value="1"/>
</dbReference>
<dbReference type="AlphaFoldDB" id="A0AA39M4D2"/>
<dbReference type="PROSITE" id="PS50053">
    <property type="entry name" value="UBIQUITIN_2"/>
    <property type="match status" value="1"/>
</dbReference>
<feature type="region of interest" description="Disordered" evidence="6">
    <location>
        <begin position="1"/>
        <end position="57"/>
    </location>
</feature>
<keyword evidence="9" id="KW-1185">Reference proteome</keyword>
<evidence type="ECO:0000256" key="3">
    <source>
        <dbReference type="ARBA" id="ARBA00022771"/>
    </source>
</evidence>
<evidence type="ECO:0000259" key="7">
    <source>
        <dbReference type="PROSITE" id="PS50053"/>
    </source>
</evidence>
<dbReference type="InterPro" id="IPR000058">
    <property type="entry name" value="Znf_AN1"/>
</dbReference>
<dbReference type="Pfam" id="PF00240">
    <property type="entry name" value="ubiquitin"/>
    <property type="match status" value="1"/>
</dbReference>
<dbReference type="PANTHER" id="PTHR10504:SF145">
    <property type="entry name" value="PROTEIN CBG15266"/>
    <property type="match status" value="1"/>
</dbReference>
<feature type="region of interest" description="Disordered" evidence="6">
    <location>
        <begin position="179"/>
        <end position="259"/>
    </location>
</feature>
<feature type="domain" description="Ubiquitin-like" evidence="7">
    <location>
        <begin position="60"/>
        <end position="138"/>
    </location>
</feature>
<keyword evidence="2" id="KW-0479">Metal-binding</keyword>
<evidence type="ECO:0000256" key="4">
    <source>
        <dbReference type="ARBA" id="ARBA00022833"/>
    </source>
</evidence>
<dbReference type="SUPFAM" id="SSF54236">
    <property type="entry name" value="Ubiquitin-like"/>
    <property type="match status" value="1"/>
</dbReference>
<protein>
    <recommendedName>
        <fullName evidence="7">Ubiquitin-like domain-containing protein</fullName>
    </recommendedName>
</protein>
<dbReference type="EMBL" id="JAUCMV010000002">
    <property type="protein sequence ID" value="KAK0420303.1"/>
    <property type="molecule type" value="Genomic_DNA"/>
</dbReference>
<dbReference type="PANTHER" id="PTHR10504">
    <property type="entry name" value="BACTERICIDAL PERMEABILITY-INCREASING BPI PROTEIN-RELATED"/>
    <property type="match status" value="1"/>
</dbReference>
<evidence type="ECO:0000313" key="8">
    <source>
        <dbReference type="EMBL" id="KAK0420303.1"/>
    </source>
</evidence>
<comment type="similarity">
    <text evidence="1">Belongs to the BPI/LBP/Plunc superfamily. BPI/LBP family.</text>
</comment>
<dbReference type="GO" id="GO:0008289">
    <property type="term" value="F:lipid binding"/>
    <property type="evidence" value="ECO:0007669"/>
    <property type="project" value="InterPro"/>
</dbReference>
<evidence type="ECO:0000256" key="2">
    <source>
        <dbReference type="ARBA" id="ARBA00022723"/>
    </source>
</evidence>
<dbReference type="SUPFAM" id="SSF55394">
    <property type="entry name" value="Bactericidal permeability-increasing protein, BPI"/>
    <property type="match status" value="2"/>
</dbReference>
<feature type="compositionally biased region" description="Polar residues" evidence="6">
    <location>
        <begin position="180"/>
        <end position="198"/>
    </location>
</feature>
<dbReference type="CDD" id="cd17039">
    <property type="entry name" value="Ubl_ubiquitin_like"/>
    <property type="match status" value="1"/>
</dbReference>
<dbReference type="Gene3D" id="3.15.20.10">
    <property type="entry name" value="Bactericidal permeability-increasing protein, domain 2"/>
    <property type="match status" value="1"/>
</dbReference>
<proteinExistence type="inferred from homology"/>
<reference evidence="8" key="1">
    <citation type="submission" date="2023-06" db="EMBL/GenBank/DDBJ databases">
        <title>Genomic analysis of the entomopathogenic nematode Steinernema hermaphroditum.</title>
        <authorList>
            <person name="Schwarz E.M."/>
            <person name="Heppert J.K."/>
            <person name="Baniya A."/>
            <person name="Schwartz H.T."/>
            <person name="Tan C.-H."/>
            <person name="Antoshechkin I."/>
            <person name="Sternberg P.W."/>
            <person name="Goodrich-Blair H."/>
            <person name="Dillman A.R."/>
        </authorList>
    </citation>
    <scope>NUCLEOTIDE SEQUENCE</scope>
    <source>
        <strain evidence="8">PS9179</strain>
        <tissue evidence="8">Whole animal</tissue>
    </source>
</reference>
<name>A0AA39M4D2_9BILA</name>
<dbReference type="SUPFAM" id="SSF118310">
    <property type="entry name" value="AN1-like Zinc finger"/>
    <property type="match status" value="1"/>
</dbReference>
<dbReference type="InterPro" id="IPR035896">
    <property type="entry name" value="AN1-like_Znf"/>
</dbReference>
<dbReference type="Gene3D" id="3.15.10.10">
    <property type="entry name" value="Bactericidal permeability-increasing protein, domain 1"/>
    <property type="match status" value="1"/>
</dbReference>
<organism evidence="8 9">
    <name type="scientific">Steinernema hermaphroditum</name>
    <dbReference type="NCBI Taxonomy" id="289476"/>
    <lineage>
        <taxon>Eukaryota</taxon>
        <taxon>Metazoa</taxon>
        <taxon>Ecdysozoa</taxon>
        <taxon>Nematoda</taxon>
        <taxon>Chromadorea</taxon>
        <taxon>Rhabditida</taxon>
        <taxon>Tylenchina</taxon>
        <taxon>Panagrolaimomorpha</taxon>
        <taxon>Strongyloidoidea</taxon>
        <taxon>Steinernematidae</taxon>
        <taxon>Steinernema</taxon>
    </lineage>
</organism>
<evidence type="ECO:0000256" key="6">
    <source>
        <dbReference type="SAM" id="MobiDB-lite"/>
    </source>
</evidence>
<dbReference type="GO" id="GO:0008270">
    <property type="term" value="F:zinc ion binding"/>
    <property type="evidence" value="ECO:0007669"/>
    <property type="project" value="UniProtKB-KW"/>
</dbReference>
<dbReference type="InterPro" id="IPR017943">
    <property type="entry name" value="Bactericidal_perm-incr_a/b_dom"/>
</dbReference>
<dbReference type="InterPro" id="IPR001124">
    <property type="entry name" value="Lipid-bd_serum_glycop_C"/>
</dbReference>
<accession>A0AA39M4D2</accession>
<dbReference type="Pfam" id="PF02886">
    <property type="entry name" value="LBP_BPI_CETP_C"/>
    <property type="match status" value="1"/>
</dbReference>
<feature type="compositionally biased region" description="Basic residues" evidence="6">
    <location>
        <begin position="211"/>
        <end position="223"/>
    </location>
</feature>
<gene>
    <name evidence="8" type="ORF">QR680_014607</name>
</gene>
<dbReference type="InterPro" id="IPR000626">
    <property type="entry name" value="Ubiquitin-like_dom"/>
</dbReference>
<evidence type="ECO:0000313" key="9">
    <source>
        <dbReference type="Proteomes" id="UP001175271"/>
    </source>
</evidence>
<keyword evidence="5" id="KW-1015">Disulfide bond</keyword>
<feature type="compositionally biased region" description="Polar residues" evidence="6">
    <location>
        <begin position="48"/>
        <end position="57"/>
    </location>
</feature>
<feature type="compositionally biased region" description="Polar residues" evidence="6">
    <location>
        <begin position="224"/>
        <end position="234"/>
    </location>
</feature>
<dbReference type="Gene3D" id="3.10.20.90">
    <property type="entry name" value="Phosphatidylinositol 3-kinase Catalytic Subunit, Chain A, domain 1"/>
    <property type="match status" value="1"/>
</dbReference>